<dbReference type="InterPro" id="IPR002816">
    <property type="entry name" value="TraB/PrgY/GumN_fam"/>
</dbReference>
<keyword evidence="2" id="KW-1185">Reference proteome</keyword>
<name>A0ABU9ND33_9FLAO</name>
<evidence type="ECO:0000313" key="2">
    <source>
        <dbReference type="Proteomes" id="UP001460072"/>
    </source>
</evidence>
<proteinExistence type="predicted"/>
<dbReference type="Pfam" id="PF01963">
    <property type="entry name" value="TraB_PrgY_gumN"/>
    <property type="match status" value="1"/>
</dbReference>
<gene>
    <name evidence="1" type="ORF">WFZ85_14845</name>
</gene>
<protein>
    <submittedName>
        <fullName evidence="1">TraB/GumN family protein</fullName>
    </submittedName>
</protein>
<evidence type="ECO:0000313" key="1">
    <source>
        <dbReference type="EMBL" id="MEM0543888.1"/>
    </source>
</evidence>
<dbReference type="CDD" id="cd14789">
    <property type="entry name" value="Tiki"/>
    <property type="match status" value="1"/>
</dbReference>
<organism evidence="1 2">
    <name type="scientific">Flavobacterium aureirubrum</name>
    <dbReference type="NCBI Taxonomy" id="3133147"/>
    <lineage>
        <taxon>Bacteria</taxon>
        <taxon>Pseudomonadati</taxon>
        <taxon>Bacteroidota</taxon>
        <taxon>Flavobacteriia</taxon>
        <taxon>Flavobacteriales</taxon>
        <taxon>Flavobacteriaceae</taxon>
        <taxon>Flavobacterium</taxon>
    </lineage>
</organism>
<dbReference type="RefSeq" id="WP_342697058.1">
    <property type="nucleotide sequence ID" value="NZ_JBCGDO010000031.1"/>
</dbReference>
<comment type="caution">
    <text evidence="1">The sequence shown here is derived from an EMBL/GenBank/DDBJ whole genome shotgun (WGS) entry which is preliminary data.</text>
</comment>
<dbReference type="Proteomes" id="UP001460072">
    <property type="component" value="Unassembled WGS sequence"/>
</dbReference>
<reference evidence="1 2" key="1">
    <citation type="submission" date="2024-03" db="EMBL/GenBank/DDBJ databases">
        <title>Two novel species of the genus Flavobacterium exhibiting potentially degradation of complex polysaccharides.</title>
        <authorList>
            <person name="Lian X."/>
        </authorList>
    </citation>
    <scope>NUCLEOTIDE SEQUENCE [LARGE SCALE GENOMIC DNA]</scope>
    <source>
        <strain evidence="2">j3</strain>
    </source>
</reference>
<sequence>MLTQNYWDKTSCLNGDFDDDKIFMDAFIRNYALKENKEVLGLEKISETLNYIETEYLKGAEESKIIASLRYKLNEINKGSISKNCAYNELYKEKKCKFNFDIEVFDGLIYTRNKNWFIKIQETLESNKSIFIAVGLAHLDFKTGLISMLQEKGYIVTPVNL</sequence>
<accession>A0ABU9ND33</accession>
<dbReference type="EMBL" id="JBCGDO010000031">
    <property type="protein sequence ID" value="MEM0543888.1"/>
    <property type="molecule type" value="Genomic_DNA"/>
</dbReference>